<protein>
    <submittedName>
        <fullName evidence="1">Uncharacterized protein</fullName>
    </submittedName>
</protein>
<evidence type="ECO:0000313" key="1">
    <source>
        <dbReference type="EMBL" id="KAJ9661644.1"/>
    </source>
</evidence>
<keyword evidence="2" id="KW-1185">Reference proteome</keyword>
<gene>
    <name evidence="1" type="ORF">H2198_001820</name>
</gene>
<evidence type="ECO:0000313" key="2">
    <source>
        <dbReference type="Proteomes" id="UP001172386"/>
    </source>
</evidence>
<accession>A0ACC3AG35</accession>
<dbReference type="EMBL" id="JAPDRQ010000021">
    <property type="protein sequence ID" value="KAJ9661644.1"/>
    <property type="molecule type" value="Genomic_DNA"/>
</dbReference>
<sequence length="140" mass="14469">MTVATTSIYGLTTLQVAALAFGGISVLYGARGIFAPISFATDFGFPTTASRTDPGRRPDDKRNPFVVATGGRTMALGLSLIVIAIEGPIQAAGTVLACCSVSGFVDTISCYSNGKPGAWVQHGIGTMVLASLGLWLRNRA</sequence>
<dbReference type="Proteomes" id="UP001172386">
    <property type="component" value="Unassembled WGS sequence"/>
</dbReference>
<proteinExistence type="predicted"/>
<reference evidence="1" key="1">
    <citation type="submission" date="2022-10" db="EMBL/GenBank/DDBJ databases">
        <title>Culturing micro-colonial fungi from biological soil crusts in the Mojave desert and describing Neophaeococcomyces mojavensis, and introducing the new genera and species Taxawa tesnikishii.</title>
        <authorList>
            <person name="Kurbessoian T."/>
            <person name="Stajich J.E."/>
        </authorList>
    </citation>
    <scope>NUCLEOTIDE SEQUENCE</scope>
    <source>
        <strain evidence="1">JES_112</strain>
    </source>
</reference>
<comment type="caution">
    <text evidence="1">The sequence shown here is derived from an EMBL/GenBank/DDBJ whole genome shotgun (WGS) entry which is preliminary data.</text>
</comment>
<name>A0ACC3AG35_9EURO</name>
<organism evidence="1 2">
    <name type="scientific">Neophaeococcomyces mojaviensis</name>
    <dbReference type="NCBI Taxonomy" id="3383035"/>
    <lineage>
        <taxon>Eukaryota</taxon>
        <taxon>Fungi</taxon>
        <taxon>Dikarya</taxon>
        <taxon>Ascomycota</taxon>
        <taxon>Pezizomycotina</taxon>
        <taxon>Eurotiomycetes</taxon>
        <taxon>Chaetothyriomycetidae</taxon>
        <taxon>Chaetothyriales</taxon>
        <taxon>Chaetothyriales incertae sedis</taxon>
        <taxon>Neophaeococcomyces</taxon>
    </lineage>
</organism>